<organism evidence="1 2">
    <name type="scientific">Neisseria shayeganii</name>
    <dbReference type="NCBI Taxonomy" id="607712"/>
    <lineage>
        <taxon>Bacteria</taxon>
        <taxon>Pseudomonadati</taxon>
        <taxon>Pseudomonadota</taxon>
        <taxon>Betaproteobacteria</taxon>
        <taxon>Neisseriales</taxon>
        <taxon>Neisseriaceae</taxon>
        <taxon>Neisseria</taxon>
    </lineage>
</organism>
<dbReference type="EMBL" id="CP059567">
    <property type="protein sequence ID" value="QMT40401.1"/>
    <property type="molecule type" value="Genomic_DNA"/>
</dbReference>
<sequence length="113" mass="12473">MIDGIISGRLSRPPKKLFTERGSVYVIAKMNVSSFNRELPAMHANVIAFDGRVCGYLLERQQGETVSLGGIITPRLTHAYGQPEIELNLTAKAVMRGYHIGQAQGKGWIFDGR</sequence>
<gene>
    <name evidence="1" type="ORF">H3L94_11335</name>
</gene>
<accession>A0A7D7N7C0</accession>
<proteinExistence type="predicted"/>
<protein>
    <submittedName>
        <fullName evidence="1">Uncharacterized protein</fullName>
    </submittedName>
</protein>
<evidence type="ECO:0000313" key="1">
    <source>
        <dbReference type="EMBL" id="QMT40401.1"/>
    </source>
</evidence>
<evidence type="ECO:0000313" key="2">
    <source>
        <dbReference type="Proteomes" id="UP000514752"/>
    </source>
</evidence>
<dbReference type="AlphaFoldDB" id="A0A7D7N7C0"/>
<dbReference type="RefSeq" id="WP_182122068.1">
    <property type="nucleotide sequence ID" value="NZ_CP059567.1"/>
</dbReference>
<dbReference type="Proteomes" id="UP000514752">
    <property type="component" value="Chromosome"/>
</dbReference>
<dbReference type="KEGG" id="nsg:H3L94_11335"/>
<reference evidence="1 2" key="1">
    <citation type="submission" date="2020-07" db="EMBL/GenBank/DDBJ databases">
        <title>Genomic diversity of species in the Neisseriaceae family.</title>
        <authorList>
            <person name="Vincent A.T."/>
            <person name="Bernet E."/>
            <person name="Veyrier F.J."/>
        </authorList>
    </citation>
    <scope>NUCLEOTIDE SEQUENCE [LARGE SCALE GENOMIC DNA]</scope>
    <source>
        <strain evidence="1 2">DSM 22244</strain>
    </source>
</reference>
<name>A0A7D7N7C0_9NEIS</name>